<accession>A0A0K8PA65</accession>
<protein>
    <submittedName>
        <fullName evidence="1">Uncharacterized protein</fullName>
    </submittedName>
</protein>
<name>A0A0K8PA65_PISS1</name>
<dbReference type="AlphaFoldDB" id="A0A0K8PA65"/>
<dbReference type="EMBL" id="BBYR01000140">
    <property type="protein sequence ID" value="GAP39045.1"/>
    <property type="molecule type" value="Genomic_DNA"/>
</dbReference>
<organism evidence="1 2">
    <name type="scientific">Piscinibacter sakaiensis</name>
    <name type="common">Ideonella sakaiensis</name>
    <dbReference type="NCBI Taxonomy" id="1547922"/>
    <lineage>
        <taxon>Bacteria</taxon>
        <taxon>Pseudomonadati</taxon>
        <taxon>Pseudomonadota</taxon>
        <taxon>Betaproteobacteria</taxon>
        <taxon>Burkholderiales</taxon>
        <taxon>Sphaerotilaceae</taxon>
        <taxon>Piscinibacter</taxon>
    </lineage>
</organism>
<proteinExistence type="predicted"/>
<sequence length="59" mass="6252">MSIPPLKSALDDGQLHAVIAPTAMTVVPMPAFAPVQLRVPRRDGVLAPPIPIAFLRLAL</sequence>
<evidence type="ECO:0000313" key="2">
    <source>
        <dbReference type="Proteomes" id="UP000037660"/>
    </source>
</evidence>
<reference evidence="1 2" key="2">
    <citation type="journal article" date="2016" name="Science">
        <title>A bacterium that degrades and assimilates poly(ethylene terephthalate).</title>
        <authorList>
            <person name="Yoshida S."/>
            <person name="Hiraga K."/>
            <person name="Takehana T."/>
            <person name="Taniguchi I."/>
            <person name="Yamaji H."/>
            <person name="Maeda Y."/>
            <person name="Toyohara K."/>
            <person name="Miyamoto K."/>
            <person name="Kimura Y."/>
            <person name="Oda K."/>
        </authorList>
    </citation>
    <scope>NUCLEOTIDE SEQUENCE [LARGE SCALE GENOMIC DNA]</scope>
    <source>
        <strain evidence="2">NBRC 110686 / TISTR 2288 / 201-F6</strain>
    </source>
</reference>
<evidence type="ECO:0000313" key="1">
    <source>
        <dbReference type="EMBL" id="GAP39045.1"/>
    </source>
</evidence>
<comment type="caution">
    <text evidence="1">The sequence shown here is derived from an EMBL/GenBank/DDBJ whole genome shotgun (WGS) entry which is preliminary data.</text>
</comment>
<dbReference type="Proteomes" id="UP000037660">
    <property type="component" value="Unassembled WGS sequence"/>
</dbReference>
<reference evidence="2" key="1">
    <citation type="submission" date="2015-07" db="EMBL/GenBank/DDBJ databases">
        <title>Discovery of a poly(ethylene terephthalate assimilation.</title>
        <authorList>
            <person name="Yoshida S."/>
            <person name="Hiraga K."/>
            <person name="Takehana T."/>
            <person name="Taniguchi I."/>
            <person name="Yamaji H."/>
            <person name="Maeda Y."/>
            <person name="Toyohara K."/>
            <person name="Miyamoto K."/>
            <person name="Kimura Y."/>
            <person name="Oda K."/>
        </authorList>
    </citation>
    <scope>NUCLEOTIDE SEQUENCE [LARGE SCALE GENOMIC DNA]</scope>
    <source>
        <strain evidence="2">NBRC 110686 / TISTR 2288 / 201-F6</strain>
    </source>
</reference>
<gene>
    <name evidence="1" type="ORF">ISF6_0758</name>
</gene>
<keyword evidence="2" id="KW-1185">Reference proteome</keyword>